<dbReference type="Proteomes" id="UP000626092">
    <property type="component" value="Unassembled WGS sequence"/>
</dbReference>
<keyword evidence="3" id="KW-1185">Reference proteome</keyword>
<gene>
    <name evidence="2" type="ORF">RHSIM_Rhsim03G0079100</name>
</gene>
<feature type="compositionally biased region" description="Polar residues" evidence="1">
    <location>
        <begin position="1"/>
        <end position="12"/>
    </location>
</feature>
<comment type="caution">
    <text evidence="2">The sequence shown here is derived from an EMBL/GenBank/DDBJ whole genome shotgun (WGS) entry which is preliminary data.</text>
</comment>
<proteinExistence type="predicted"/>
<feature type="region of interest" description="Disordered" evidence="1">
    <location>
        <begin position="1"/>
        <end position="65"/>
    </location>
</feature>
<dbReference type="AlphaFoldDB" id="A0A834H514"/>
<dbReference type="OrthoDB" id="1751008at2759"/>
<reference evidence="2" key="1">
    <citation type="submission" date="2019-11" db="EMBL/GenBank/DDBJ databases">
        <authorList>
            <person name="Liu Y."/>
            <person name="Hou J."/>
            <person name="Li T.-Q."/>
            <person name="Guan C.-H."/>
            <person name="Wu X."/>
            <person name="Wu H.-Z."/>
            <person name="Ling F."/>
            <person name="Zhang R."/>
            <person name="Shi X.-G."/>
            <person name="Ren J.-P."/>
            <person name="Chen E.-F."/>
            <person name="Sun J.-M."/>
        </authorList>
    </citation>
    <scope>NUCLEOTIDE SEQUENCE</scope>
    <source>
        <strain evidence="2">Adult_tree_wgs_1</strain>
        <tissue evidence="2">Leaves</tissue>
    </source>
</reference>
<organism evidence="2 3">
    <name type="scientific">Rhododendron simsii</name>
    <name type="common">Sims's rhododendron</name>
    <dbReference type="NCBI Taxonomy" id="118357"/>
    <lineage>
        <taxon>Eukaryota</taxon>
        <taxon>Viridiplantae</taxon>
        <taxon>Streptophyta</taxon>
        <taxon>Embryophyta</taxon>
        <taxon>Tracheophyta</taxon>
        <taxon>Spermatophyta</taxon>
        <taxon>Magnoliopsida</taxon>
        <taxon>eudicotyledons</taxon>
        <taxon>Gunneridae</taxon>
        <taxon>Pentapetalae</taxon>
        <taxon>asterids</taxon>
        <taxon>Ericales</taxon>
        <taxon>Ericaceae</taxon>
        <taxon>Ericoideae</taxon>
        <taxon>Rhodoreae</taxon>
        <taxon>Rhododendron</taxon>
    </lineage>
</organism>
<feature type="compositionally biased region" description="Polar residues" evidence="1">
    <location>
        <begin position="36"/>
        <end position="50"/>
    </location>
</feature>
<sequence length="212" mass="23442">MLSCNELHSSIRSGHGEAARASRKPHPHAKEEQDDQTPNQRPHPSPTRTAGTHLRSGVAADGDSTPMILRTATMEGGGKEPALEFGNMITLVDLDARGSHNLLKSSVEVVTETFVSLFHQLAILTQFVWQKKIEKEISQGVPLDLYSMKAEKKKQRERMPRDLDLETAAIADALNAKEKTKLLKTGQEPPLCTTASSSPYELSEDNQNHWQP</sequence>
<dbReference type="EMBL" id="WJXA01000003">
    <property type="protein sequence ID" value="KAF7147653.1"/>
    <property type="molecule type" value="Genomic_DNA"/>
</dbReference>
<evidence type="ECO:0000313" key="3">
    <source>
        <dbReference type="Proteomes" id="UP000626092"/>
    </source>
</evidence>
<name>A0A834H514_RHOSS</name>
<evidence type="ECO:0000313" key="2">
    <source>
        <dbReference type="EMBL" id="KAF7147653.1"/>
    </source>
</evidence>
<evidence type="ECO:0000256" key="1">
    <source>
        <dbReference type="SAM" id="MobiDB-lite"/>
    </source>
</evidence>
<accession>A0A834H514</accession>
<protein>
    <submittedName>
        <fullName evidence="2">Uncharacterized protein</fullName>
    </submittedName>
</protein>
<feature type="region of interest" description="Disordered" evidence="1">
    <location>
        <begin position="181"/>
        <end position="212"/>
    </location>
</feature>